<dbReference type="Proteomes" id="UP000287410">
    <property type="component" value="Unassembled WGS sequence"/>
</dbReference>
<evidence type="ECO:0000313" key="4">
    <source>
        <dbReference type="EMBL" id="RUO32120.1"/>
    </source>
</evidence>
<protein>
    <submittedName>
        <fullName evidence="4">Response regulator</fullName>
    </submittedName>
</protein>
<dbReference type="InterPro" id="IPR001789">
    <property type="entry name" value="Sig_transdc_resp-reg_receiver"/>
</dbReference>
<dbReference type="InterPro" id="IPR037522">
    <property type="entry name" value="HD_GYP_dom"/>
</dbReference>
<dbReference type="CDD" id="cd00156">
    <property type="entry name" value="REC"/>
    <property type="match status" value="1"/>
</dbReference>
<organism evidence="4 5">
    <name type="scientific">Aliidiomarina sedimenti</name>
    <dbReference type="NCBI Taxonomy" id="1933879"/>
    <lineage>
        <taxon>Bacteria</taxon>
        <taxon>Pseudomonadati</taxon>
        <taxon>Pseudomonadota</taxon>
        <taxon>Gammaproteobacteria</taxon>
        <taxon>Alteromonadales</taxon>
        <taxon>Idiomarinaceae</taxon>
        <taxon>Aliidiomarina</taxon>
    </lineage>
</organism>
<dbReference type="PROSITE" id="PS50110">
    <property type="entry name" value="RESPONSE_REGULATORY"/>
    <property type="match status" value="1"/>
</dbReference>
<sequence>MSNQFLFADEPVQQQELPQDYWKILIVDDEPEVHAVTKLALSDFSFLGRGLEFHSAFSGEEARELATNHPDAAIVLLDVVMESDDAGLHVAKFIREELGNRFTRIILRTGQPGQAPERTVIVNYDINDYKSKTELTAQKLFTAVMSSLRSYRDIISIDHSRRGLEKVIASSTNLFALQSMEHFVDGLVQQLSWVIGGARQTLYATAGRSPNPEQMIIRAAYGEDADQLMNQQIKAALPKKVLPEVDKVVRSHGIYYGDDFVLAYCPSQCRPQGALLCMTGLTRSLSDSEKELLQLFADNVQLAHDNVTCLQDTDELLAQLVARLMELEQTHVAEQLDKQSAYVRMTHELAQATDMGPARVQQTATAATLYERAERLFAVMDNQPATKVSPCQERLKRAVRPLHMAESDVAQIAYRALNERLERWDGLGLPAGKQGEAIAMESQVLVLAFHLFKLAQEDLTEAELLARLEAERNRHFAPQLLKAVKQNLSSLLQKARP</sequence>
<dbReference type="Gene3D" id="3.40.50.2300">
    <property type="match status" value="1"/>
</dbReference>
<gene>
    <name evidence="4" type="ORF">CWE12_03775</name>
</gene>
<dbReference type="Pfam" id="PF11849">
    <property type="entry name" value="DUF3369"/>
    <property type="match status" value="1"/>
</dbReference>
<name>A0ABY0C2Y1_9GAMM</name>
<dbReference type="EMBL" id="PIPN01000001">
    <property type="protein sequence ID" value="RUO32120.1"/>
    <property type="molecule type" value="Genomic_DNA"/>
</dbReference>
<feature type="modified residue" description="4-aspartylphosphate" evidence="1">
    <location>
        <position position="78"/>
    </location>
</feature>
<proteinExistence type="predicted"/>
<dbReference type="InterPro" id="IPR011006">
    <property type="entry name" value="CheY-like_superfamily"/>
</dbReference>
<evidence type="ECO:0000313" key="5">
    <source>
        <dbReference type="Proteomes" id="UP000287410"/>
    </source>
</evidence>
<evidence type="ECO:0000256" key="1">
    <source>
        <dbReference type="PROSITE-ProRule" id="PRU00169"/>
    </source>
</evidence>
<evidence type="ECO:0000259" key="2">
    <source>
        <dbReference type="PROSITE" id="PS50110"/>
    </source>
</evidence>
<evidence type="ECO:0000259" key="3">
    <source>
        <dbReference type="PROSITE" id="PS51832"/>
    </source>
</evidence>
<dbReference type="InterPro" id="IPR052020">
    <property type="entry name" value="Cyclic_di-GMP/3'3'-cGAMP_PDE"/>
</dbReference>
<comment type="caution">
    <text evidence="4">The sequence shown here is derived from an EMBL/GenBank/DDBJ whole genome shotgun (WGS) entry which is preliminary data.</text>
</comment>
<feature type="domain" description="HD-GYP" evidence="3">
    <location>
        <begin position="310"/>
        <end position="497"/>
    </location>
</feature>
<dbReference type="RefSeq" id="WP_126788321.1">
    <property type="nucleotide sequence ID" value="NZ_PIPN01000001.1"/>
</dbReference>
<dbReference type="PANTHER" id="PTHR45228:SF9">
    <property type="entry name" value="3'3'-CGAMP-SPECIFIC PHOSPHODIESTERASE 2"/>
    <property type="match status" value="1"/>
</dbReference>
<keyword evidence="1" id="KW-0597">Phosphoprotein</keyword>
<dbReference type="Gene3D" id="1.10.3210.10">
    <property type="entry name" value="Hypothetical protein af1432"/>
    <property type="match status" value="1"/>
</dbReference>
<dbReference type="PANTHER" id="PTHR45228">
    <property type="entry name" value="CYCLIC DI-GMP PHOSPHODIESTERASE TM_0186-RELATED"/>
    <property type="match status" value="1"/>
</dbReference>
<feature type="domain" description="Response regulatory" evidence="2">
    <location>
        <begin position="23"/>
        <end position="147"/>
    </location>
</feature>
<accession>A0ABY0C2Y1</accession>
<dbReference type="SMART" id="SM00448">
    <property type="entry name" value="REC"/>
    <property type="match status" value="1"/>
</dbReference>
<keyword evidence="5" id="KW-1185">Reference proteome</keyword>
<dbReference type="InterPro" id="IPR021800">
    <property type="entry name" value="DUF3369"/>
</dbReference>
<dbReference type="SUPFAM" id="SSF52172">
    <property type="entry name" value="CheY-like"/>
    <property type="match status" value="1"/>
</dbReference>
<reference evidence="4 5" key="1">
    <citation type="journal article" date="2018" name="Front. Microbiol.">
        <title>Genome-Based Analysis Reveals the Taxonomy and Diversity of the Family Idiomarinaceae.</title>
        <authorList>
            <person name="Liu Y."/>
            <person name="Lai Q."/>
            <person name="Shao Z."/>
        </authorList>
    </citation>
    <scope>NUCLEOTIDE SEQUENCE [LARGE SCALE GENOMIC DNA]</scope>
    <source>
        <strain evidence="4 5">GBSy1</strain>
    </source>
</reference>
<dbReference type="PROSITE" id="PS51832">
    <property type="entry name" value="HD_GYP"/>
    <property type="match status" value="1"/>
</dbReference>